<dbReference type="CDD" id="cd07302">
    <property type="entry name" value="CHD"/>
    <property type="match status" value="1"/>
</dbReference>
<evidence type="ECO:0000256" key="2">
    <source>
        <dbReference type="SAM" id="Phobius"/>
    </source>
</evidence>
<feature type="transmembrane region" description="Helical" evidence="2">
    <location>
        <begin position="299"/>
        <end position="319"/>
    </location>
</feature>
<dbReference type="InterPro" id="IPR029787">
    <property type="entry name" value="Nucleotide_cyclase"/>
</dbReference>
<dbReference type="Pfam" id="PF05226">
    <property type="entry name" value="CHASE2"/>
    <property type="match status" value="1"/>
</dbReference>
<dbReference type="RefSeq" id="WP_108994977.1">
    <property type="nucleotide sequence ID" value="NZ_BDQX01000325.1"/>
</dbReference>
<dbReference type="InterPro" id="IPR050697">
    <property type="entry name" value="Adenylyl/Guanylyl_Cyclase_3/4"/>
</dbReference>
<evidence type="ECO:0000313" key="4">
    <source>
        <dbReference type="EMBL" id="GBG10487.1"/>
    </source>
</evidence>
<dbReference type="SUPFAM" id="SSF55073">
    <property type="entry name" value="Nucleotide cyclase"/>
    <property type="match status" value="1"/>
</dbReference>
<sequence length="597" mass="67010">MKKTARKLALIGNAGVLLVMCLLMLMEFLLPLDRALFGYNMTQSKSQMPDERIIVVAIDEYTLQELGAFNTWTRDKYATLLDHMYTPETEPAAVGFDILFTSESAPEADAAFAEALERHDGIILPSYANTESEFSRSLEGASDKSLLQPEEWVHPIPMFAEHTDRAHINARLDKDGVIRRTLLQLGQPDDGPMPSLALQMARMAEADVEPFLDMNARDEILIDYNMVSGDFWTVPFVDVYNGNFPAENFDDMLVLVGFTAVGYDTGATTVESEMKLVYVHGNILHQLLQGETIRELHGLWISLISLLMFALMPLVAWRFRTMTGSLLAAGTALALLAAQYASFQWLDWHFNAVEPLVVLLLSYLVNITLKSFLENKQKNFITKQFGRYLSPDLVREIARSDQEIKLGGINKELSILFLDIRGFTTLSEKLPPEQVLDFLNTMFDMITRKALDNKGTIDKFIGDAAMVIFNAPLDVPDHEYRAVRTAWDIQESMKEVRRTIEEKHGITVSVGIGVNTGMVVVGNIGSFLRVDYTAIGDNVNIAARIESNTQPNQILVSEETYERTKGSFVYNCIGERMMKGKSVPVKLYEVVDLKSAQ</sequence>
<name>A0A2R5EVA2_9BACL</name>
<gene>
    <name evidence="4" type="ORF">PAT3040_05221</name>
</gene>
<dbReference type="PANTHER" id="PTHR43081:SF1">
    <property type="entry name" value="ADENYLATE CYCLASE, TERMINAL-DIFFERENTIATION SPECIFIC"/>
    <property type="match status" value="1"/>
</dbReference>
<comment type="caution">
    <text evidence="4">The sequence shown here is derived from an EMBL/GenBank/DDBJ whole genome shotgun (WGS) entry which is preliminary data.</text>
</comment>
<keyword evidence="2" id="KW-1133">Transmembrane helix</keyword>
<dbReference type="SMART" id="SM00044">
    <property type="entry name" value="CYCc"/>
    <property type="match status" value="1"/>
</dbReference>
<keyword evidence="2" id="KW-0472">Membrane</keyword>
<reference evidence="4 5" key="1">
    <citation type="submission" date="2017-08" db="EMBL/GenBank/DDBJ databases">
        <title>Substantial Increase in Enzyme Production by Combined Drug-Resistance Mutations in Paenibacillus agaridevorans.</title>
        <authorList>
            <person name="Tanaka Y."/>
            <person name="Funane K."/>
            <person name="Hosaka T."/>
            <person name="Shiwa Y."/>
            <person name="Fujita N."/>
            <person name="Miyazaki T."/>
            <person name="Yoshikawa H."/>
            <person name="Murakami K."/>
            <person name="Kasahara K."/>
            <person name="Inaoka T."/>
            <person name="Hiraga Y."/>
            <person name="Ochi K."/>
        </authorList>
    </citation>
    <scope>NUCLEOTIDE SEQUENCE [LARGE SCALE GENOMIC DNA]</scope>
    <source>
        <strain evidence="4 5">T-3040</strain>
    </source>
</reference>
<dbReference type="AlphaFoldDB" id="A0A2R5EVA2"/>
<feature type="transmembrane region" description="Helical" evidence="2">
    <location>
        <begin position="352"/>
        <end position="373"/>
    </location>
</feature>
<feature type="domain" description="Guanylate cyclase" evidence="3">
    <location>
        <begin position="414"/>
        <end position="546"/>
    </location>
</feature>
<dbReference type="GO" id="GO:0035556">
    <property type="term" value="P:intracellular signal transduction"/>
    <property type="evidence" value="ECO:0007669"/>
    <property type="project" value="InterPro"/>
</dbReference>
<organism evidence="4 5">
    <name type="scientific">Paenibacillus agaridevorans</name>
    <dbReference type="NCBI Taxonomy" id="171404"/>
    <lineage>
        <taxon>Bacteria</taxon>
        <taxon>Bacillati</taxon>
        <taxon>Bacillota</taxon>
        <taxon>Bacilli</taxon>
        <taxon>Bacillales</taxon>
        <taxon>Paenibacillaceae</taxon>
        <taxon>Paenibacillus</taxon>
    </lineage>
</organism>
<dbReference type="InterPro" id="IPR007890">
    <property type="entry name" value="CHASE2"/>
</dbReference>
<protein>
    <submittedName>
        <fullName evidence="4">Adenylate/guanylate cyclase domain-containing protein</fullName>
    </submittedName>
</protein>
<dbReference type="GO" id="GO:0006171">
    <property type="term" value="P:cAMP biosynthetic process"/>
    <property type="evidence" value="ECO:0007669"/>
    <property type="project" value="TreeGrafter"/>
</dbReference>
<evidence type="ECO:0000256" key="1">
    <source>
        <dbReference type="ARBA" id="ARBA00005381"/>
    </source>
</evidence>
<evidence type="ECO:0000313" key="5">
    <source>
        <dbReference type="Proteomes" id="UP000245202"/>
    </source>
</evidence>
<dbReference type="Proteomes" id="UP000245202">
    <property type="component" value="Unassembled WGS sequence"/>
</dbReference>
<dbReference type="PROSITE" id="PS50125">
    <property type="entry name" value="GUANYLATE_CYCLASE_2"/>
    <property type="match status" value="1"/>
</dbReference>
<feature type="transmembrane region" description="Helical" evidence="2">
    <location>
        <begin position="326"/>
        <end position="346"/>
    </location>
</feature>
<accession>A0A2R5EVA2</accession>
<dbReference type="EMBL" id="BDQX01000325">
    <property type="protein sequence ID" value="GBG10487.1"/>
    <property type="molecule type" value="Genomic_DNA"/>
</dbReference>
<dbReference type="Gene3D" id="3.30.70.1230">
    <property type="entry name" value="Nucleotide cyclase"/>
    <property type="match status" value="1"/>
</dbReference>
<dbReference type="GO" id="GO:0004016">
    <property type="term" value="F:adenylate cyclase activity"/>
    <property type="evidence" value="ECO:0007669"/>
    <property type="project" value="UniProtKB-ARBA"/>
</dbReference>
<keyword evidence="5" id="KW-1185">Reference proteome</keyword>
<comment type="similarity">
    <text evidence="1">Belongs to the adenylyl cyclase class-3 family.</text>
</comment>
<dbReference type="PANTHER" id="PTHR43081">
    <property type="entry name" value="ADENYLATE CYCLASE, TERMINAL-DIFFERENTIATION SPECIFIC-RELATED"/>
    <property type="match status" value="1"/>
</dbReference>
<proteinExistence type="inferred from homology"/>
<keyword evidence="2" id="KW-0812">Transmembrane</keyword>
<dbReference type="SMART" id="SM01080">
    <property type="entry name" value="CHASE2"/>
    <property type="match status" value="1"/>
</dbReference>
<dbReference type="InterPro" id="IPR001054">
    <property type="entry name" value="A/G_cyclase"/>
</dbReference>
<evidence type="ECO:0000259" key="3">
    <source>
        <dbReference type="PROSITE" id="PS50125"/>
    </source>
</evidence>
<dbReference type="Pfam" id="PF00211">
    <property type="entry name" value="Guanylate_cyc"/>
    <property type="match status" value="1"/>
</dbReference>